<keyword evidence="1" id="KW-0812">Transmembrane</keyword>
<feature type="transmembrane region" description="Helical" evidence="1">
    <location>
        <begin position="212"/>
        <end position="229"/>
    </location>
</feature>
<keyword evidence="3" id="KW-1185">Reference proteome</keyword>
<evidence type="ECO:0000313" key="3">
    <source>
        <dbReference type="Proteomes" id="UP001163096"/>
    </source>
</evidence>
<feature type="transmembrane region" description="Helical" evidence="1">
    <location>
        <begin position="65"/>
        <end position="84"/>
    </location>
</feature>
<feature type="transmembrane region" description="Helical" evidence="1">
    <location>
        <begin position="170"/>
        <end position="192"/>
    </location>
</feature>
<evidence type="ECO:0000256" key="1">
    <source>
        <dbReference type="SAM" id="Phobius"/>
    </source>
</evidence>
<keyword evidence="1" id="KW-1133">Transmembrane helix</keyword>
<protein>
    <submittedName>
        <fullName evidence="2">DUF2162 domain-containing protein</fullName>
    </submittedName>
</protein>
<dbReference type="GeneID" id="76833912"/>
<proteinExistence type="predicted"/>
<feature type="transmembrane region" description="Helical" evidence="1">
    <location>
        <begin position="6"/>
        <end position="25"/>
    </location>
</feature>
<dbReference type="InterPro" id="IPR017199">
    <property type="entry name" value="UCP037409_transporter"/>
</dbReference>
<sequence length="238" mass="24794">MQDITIILTSGTLIGIAILAIKSGLGCGLSGLNNKEIIGFAAGYGIIAFLVGLVATMVSPDVTDMVLGAGIGMHLIIAAGLLYFGIQTRKRWLSGKKDISRRTFLWVSVPCPACMTATFLACIVLIDTTGISGIAISVLVSLILAAGIVISAIGISLASTRGGWNNPSSLGSAMIMLGLFYLLCPLFIPAYIEAQQIKGQITMSFPTNTGTGLLILFIPICAGFVISRIQRARSGGIL</sequence>
<dbReference type="RefSeq" id="WP_268187006.1">
    <property type="nucleotide sequence ID" value="NZ_CP113361.1"/>
</dbReference>
<gene>
    <name evidence="2" type="ORF">OU421_02380</name>
</gene>
<dbReference type="KEGG" id="mou:OU421_02380"/>
<dbReference type="Pfam" id="PF09930">
    <property type="entry name" value="DUF2162"/>
    <property type="match status" value="1"/>
</dbReference>
<dbReference type="AlphaFoldDB" id="A0A9X9S5B4"/>
<reference evidence="2" key="1">
    <citation type="submission" date="2022-11" db="EMBL/GenBank/DDBJ databases">
        <title>Complete genome sequence of Methanogenium organophilum DSM 3596.</title>
        <authorList>
            <person name="Chen S.-C."/>
            <person name="Lai S.-J."/>
            <person name="You Y.-T."/>
        </authorList>
    </citation>
    <scope>NUCLEOTIDE SEQUENCE</scope>
    <source>
        <strain evidence="2">DSM 3596</strain>
    </source>
</reference>
<evidence type="ECO:0000313" key="2">
    <source>
        <dbReference type="EMBL" id="WAI01740.1"/>
    </source>
</evidence>
<name>A0A9X9S5B4_METOG</name>
<dbReference type="PIRSF" id="PIRSF037409">
    <property type="entry name" value="UCP037409_transporter"/>
    <property type="match status" value="1"/>
</dbReference>
<feature type="transmembrane region" description="Helical" evidence="1">
    <location>
        <begin position="37"/>
        <end position="59"/>
    </location>
</feature>
<keyword evidence="1" id="KW-0472">Membrane</keyword>
<organism evidence="2 3">
    <name type="scientific">Methanogenium organophilum</name>
    <dbReference type="NCBI Taxonomy" id="2199"/>
    <lineage>
        <taxon>Archaea</taxon>
        <taxon>Methanobacteriati</taxon>
        <taxon>Methanobacteriota</taxon>
        <taxon>Stenosarchaea group</taxon>
        <taxon>Methanomicrobia</taxon>
        <taxon>Methanomicrobiales</taxon>
        <taxon>Methanomicrobiaceae</taxon>
        <taxon>Methanogenium</taxon>
    </lineage>
</organism>
<feature type="transmembrane region" description="Helical" evidence="1">
    <location>
        <begin position="104"/>
        <end position="126"/>
    </location>
</feature>
<dbReference type="Proteomes" id="UP001163096">
    <property type="component" value="Chromosome"/>
</dbReference>
<feature type="transmembrane region" description="Helical" evidence="1">
    <location>
        <begin position="132"/>
        <end position="158"/>
    </location>
</feature>
<dbReference type="EMBL" id="CP113361">
    <property type="protein sequence ID" value="WAI01740.1"/>
    <property type="molecule type" value="Genomic_DNA"/>
</dbReference>
<accession>A0A9X9S5B4</accession>